<organism evidence="1 2">
    <name type="scientific">Paecilomyces lecythidis</name>
    <dbReference type="NCBI Taxonomy" id="3004212"/>
    <lineage>
        <taxon>Eukaryota</taxon>
        <taxon>Fungi</taxon>
        <taxon>Dikarya</taxon>
        <taxon>Ascomycota</taxon>
        <taxon>Pezizomycotina</taxon>
        <taxon>Eurotiomycetes</taxon>
        <taxon>Eurotiomycetidae</taxon>
        <taxon>Eurotiales</taxon>
        <taxon>Thermoascaceae</taxon>
        <taxon>Paecilomyces</taxon>
    </lineage>
</organism>
<protein>
    <submittedName>
        <fullName evidence="1">Uncharacterized protein</fullName>
    </submittedName>
</protein>
<gene>
    <name evidence="1" type="ORF">Plec18167_001577</name>
</gene>
<evidence type="ECO:0000313" key="2">
    <source>
        <dbReference type="Proteomes" id="UP001583193"/>
    </source>
</evidence>
<name>A0ABR3YAC6_9EURO</name>
<proteinExistence type="predicted"/>
<comment type="caution">
    <text evidence="1">The sequence shown here is derived from an EMBL/GenBank/DDBJ whole genome shotgun (WGS) entry which is preliminary data.</text>
</comment>
<dbReference type="Proteomes" id="UP001583193">
    <property type="component" value="Unassembled WGS sequence"/>
</dbReference>
<keyword evidence="2" id="KW-1185">Reference proteome</keyword>
<dbReference type="EMBL" id="JAVDPF010000003">
    <property type="protein sequence ID" value="KAL1884921.1"/>
    <property type="molecule type" value="Genomic_DNA"/>
</dbReference>
<reference evidence="1 2" key="1">
    <citation type="journal article" date="2024" name="IMA Fungus">
        <title>IMA Genome - F19 : A genome assembly and annotation guide to empower mycologists, including annotated draft genome sequences of Ceratocystis pirilliformis, Diaporthe australafricana, Fusarium ophioides, Paecilomyces lecythidis, and Sporothrix stenoceras.</title>
        <authorList>
            <person name="Aylward J."/>
            <person name="Wilson A.M."/>
            <person name="Visagie C.M."/>
            <person name="Spraker J."/>
            <person name="Barnes I."/>
            <person name="Buitendag C."/>
            <person name="Ceriani C."/>
            <person name="Del Mar Angel L."/>
            <person name="du Plessis D."/>
            <person name="Fuchs T."/>
            <person name="Gasser K."/>
            <person name="Kramer D."/>
            <person name="Li W."/>
            <person name="Munsamy K."/>
            <person name="Piso A."/>
            <person name="Price J.L."/>
            <person name="Sonnekus B."/>
            <person name="Thomas C."/>
            <person name="van der Nest A."/>
            <person name="van Dijk A."/>
            <person name="van Heerden A."/>
            <person name="van Vuuren N."/>
            <person name="Yilmaz N."/>
            <person name="Duong T.A."/>
            <person name="van der Merwe N.A."/>
            <person name="Wingfield M.J."/>
            <person name="Wingfield B.D."/>
        </authorList>
    </citation>
    <scope>NUCLEOTIDE SEQUENCE [LARGE SCALE GENOMIC DNA]</scope>
    <source>
        <strain evidence="1 2">CMW 18167</strain>
    </source>
</reference>
<accession>A0ABR3YAC6</accession>
<evidence type="ECO:0000313" key="1">
    <source>
        <dbReference type="EMBL" id="KAL1884921.1"/>
    </source>
</evidence>
<sequence>MHVDAEDVAEDRLKGIHDALRSMNRQRPPQRAFFPSCARSDLIRCIYGQFSSRQDVFQRWNPVAFPATDFFHDLDDVHQKLHLNRLSKKQSKIGFVSFSGKSVVAVVKINKAGLNEKFVPEIMRGPDVVAPENTPVAVTFCPKEGFNHKTVAGIVIPDYASIKQDDIYIAIHGTSIFKKVRGLITSPGAPIHWFRGNVENFGNGALIKRQVNSLELLSSPSSVLFQFCSLLILSSADSAICIVLSVSMDVATYQNFQTRILQTLSSLRSLDMTDEWAITLQVWDDDYLLTYFNNYTTKQLKDLLDTDQPPTFESLKALEWVEWRRKRHYFSVYIITCDRLIHPEGKRPQRL</sequence>